<feature type="region of interest" description="Disordered" evidence="2">
    <location>
        <begin position="265"/>
        <end position="298"/>
    </location>
</feature>
<feature type="compositionally biased region" description="Basic and acidic residues" evidence="2">
    <location>
        <begin position="36"/>
        <end position="46"/>
    </location>
</feature>
<name>A0A427YQC7_9TREE</name>
<evidence type="ECO:0000313" key="4">
    <source>
        <dbReference type="Proteomes" id="UP000279259"/>
    </source>
</evidence>
<accession>A0A427YQC7</accession>
<dbReference type="PANTHER" id="PTHR15885">
    <property type="entry name" value="COILED-COIL DOMAIN-CONTAINING PROTEIN 174"/>
    <property type="match status" value="1"/>
</dbReference>
<organism evidence="3 4">
    <name type="scientific">Saitozyma podzolica</name>
    <dbReference type="NCBI Taxonomy" id="1890683"/>
    <lineage>
        <taxon>Eukaryota</taxon>
        <taxon>Fungi</taxon>
        <taxon>Dikarya</taxon>
        <taxon>Basidiomycota</taxon>
        <taxon>Agaricomycotina</taxon>
        <taxon>Tremellomycetes</taxon>
        <taxon>Tremellales</taxon>
        <taxon>Trimorphomycetaceae</taxon>
        <taxon>Saitozyma</taxon>
    </lineage>
</organism>
<feature type="compositionally biased region" description="Basic and acidic residues" evidence="2">
    <location>
        <begin position="77"/>
        <end position="91"/>
    </location>
</feature>
<feature type="region of interest" description="Disordered" evidence="2">
    <location>
        <begin position="227"/>
        <end position="249"/>
    </location>
</feature>
<dbReference type="STRING" id="1890683.A0A427YQC7"/>
<keyword evidence="1" id="KW-0175">Coiled coil</keyword>
<dbReference type="Pfam" id="PF13300">
    <property type="entry name" value="DUF4078"/>
    <property type="match status" value="1"/>
</dbReference>
<feature type="compositionally biased region" description="Basic and acidic residues" evidence="2">
    <location>
        <begin position="227"/>
        <end position="248"/>
    </location>
</feature>
<evidence type="ECO:0000256" key="1">
    <source>
        <dbReference type="ARBA" id="ARBA00023054"/>
    </source>
</evidence>
<sequence>MSHASILELKAITAEHVDRFQKEGRAPVKGAGRRQAPIDKPKDPFHRPSPGLVKRLAAEARNDARRRHFQDEAGPSDEQRREILQAKAKRYDALRRGDYSGMSEKEMAESAIDFERKWDEDDWSDHSSDVDESAAVARRPESRDHSVEEDDLARIEYVDEMGRTRIGTRNEAREAAKARRSEPQRGPSEPSEPEHSSYAQVLQSKVIHGDQNFFPVYEPDQDALKAKWREAEEESRAHHYDSTKEVRTRGAGQYQFSLDEEKRAEQMASLKAQREETETVRQQAGRRGGLSAAQAVHKRKLDERRALVEAKRAKLLGGQEVVDRLREEKRAAEADDLLREVEQSMKG</sequence>
<comment type="caution">
    <text evidence="3">The sequence shown here is derived from an EMBL/GenBank/DDBJ whole genome shotgun (WGS) entry which is preliminary data.</text>
</comment>
<dbReference type="OrthoDB" id="333551at2759"/>
<dbReference type="PANTHER" id="PTHR15885:SF1">
    <property type="entry name" value="COILED-COIL DOMAIN-CONTAINING PROTEIN 174"/>
    <property type="match status" value="1"/>
</dbReference>
<keyword evidence="4" id="KW-1185">Reference proteome</keyword>
<feature type="compositionally biased region" description="Basic and acidic residues" evidence="2">
    <location>
        <begin position="118"/>
        <end position="129"/>
    </location>
</feature>
<reference evidence="3 4" key="1">
    <citation type="submission" date="2018-11" db="EMBL/GenBank/DDBJ databases">
        <title>Genome sequence of Saitozyma podzolica DSM 27192.</title>
        <authorList>
            <person name="Aliyu H."/>
            <person name="Gorte O."/>
            <person name="Ochsenreither K."/>
        </authorList>
    </citation>
    <scope>NUCLEOTIDE SEQUENCE [LARGE SCALE GENOMIC DNA]</scope>
    <source>
        <strain evidence="3 4">DSM 27192</strain>
    </source>
</reference>
<proteinExistence type="predicted"/>
<dbReference type="Proteomes" id="UP000279259">
    <property type="component" value="Unassembled WGS sequence"/>
</dbReference>
<feature type="region of interest" description="Disordered" evidence="2">
    <location>
        <begin position="18"/>
        <end position="91"/>
    </location>
</feature>
<dbReference type="EMBL" id="RSCD01000004">
    <property type="protein sequence ID" value="RSH93279.1"/>
    <property type="molecule type" value="Genomic_DNA"/>
</dbReference>
<evidence type="ECO:0000256" key="2">
    <source>
        <dbReference type="SAM" id="MobiDB-lite"/>
    </source>
</evidence>
<feature type="compositionally biased region" description="Basic and acidic residues" evidence="2">
    <location>
        <begin position="138"/>
        <end position="183"/>
    </location>
</feature>
<feature type="region of interest" description="Disordered" evidence="2">
    <location>
        <begin position="118"/>
        <end position="199"/>
    </location>
</feature>
<evidence type="ECO:0000313" key="3">
    <source>
        <dbReference type="EMBL" id="RSH93279.1"/>
    </source>
</evidence>
<protein>
    <submittedName>
        <fullName evidence="3">Uncharacterized protein</fullName>
    </submittedName>
</protein>
<dbReference type="InterPro" id="IPR025066">
    <property type="entry name" value="CCDC174-like"/>
</dbReference>
<dbReference type="GO" id="GO:0005634">
    <property type="term" value="C:nucleus"/>
    <property type="evidence" value="ECO:0007669"/>
    <property type="project" value="TreeGrafter"/>
</dbReference>
<dbReference type="AlphaFoldDB" id="A0A427YQC7"/>
<gene>
    <name evidence="3" type="ORF">EHS25_007633</name>
</gene>